<organism evidence="1 2">
    <name type="scientific">Pseudoalteromonas ulvae</name>
    <dbReference type="NCBI Taxonomy" id="107327"/>
    <lineage>
        <taxon>Bacteria</taxon>
        <taxon>Pseudomonadati</taxon>
        <taxon>Pseudomonadota</taxon>
        <taxon>Gammaproteobacteria</taxon>
        <taxon>Alteromonadales</taxon>
        <taxon>Pseudoalteromonadaceae</taxon>
        <taxon>Pseudoalteromonas</taxon>
    </lineage>
</organism>
<keyword evidence="2" id="KW-1185">Reference proteome</keyword>
<gene>
    <name evidence="1" type="ORF">B1199_10345</name>
</gene>
<name>A0A244CPG7_PSEDV</name>
<dbReference type="SUPFAM" id="SSF53067">
    <property type="entry name" value="Actin-like ATPase domain"/>
    <property type="match status" value="1"/>
</dbReference>
<dbReference type="Proteomes" id="UP000194841">
    <property type="component" value="Unassembled WGS sequence"/>
</dbReference>
<evidence type="ECO:0000313" key="1">
    <source>
        <dbReference type="EMBL" id="OUL57468.1"/>
    </source>
</evidence>
<comment type="caution">
    <text evidence="1">The sequence shown here is derived from an EMBL/GenBank/DDBJ whole genome shotgun (WGS) entry which is preliminary data.</text>
</comment>
<sequence length="314" mass="34944">MIKTLLNRLPFLNINNHPSAMVGLVVQHLQITAVCLVPAQQQWVVEQKVTQEFQNETDLLSAIADCLQQFDKYQGQSAVVLPSNMYQLVQMDKPKLSELEIQQSLQWTVKDLVTINPADIIADYIDNPIKQGPLDKISVFVSNRSLISPLIDVVNQSDAPLSLLTCDEMIIASLVGKQSAANLIVSQEVAQEPSLLIVRDGCVLFSRRLRGFSRLSDMSLEELAHGMLDSLSLEVQRSIDFFESQLKQPPLKSILIRIPSTCLAEIVAQFGQYFPVKVQAFKSELPICQGHEEQYHFAIAAAAELIEGGNEESD</sequence>
<dbReference type="InterPro" id="IPR043129">
    <property type="entry name" value="ATPase_NBD"/>
</dbReference>
<dbReference type="RefSeq" id="WP_086744051.1">
    <property type="nucleotide sequence ID" value="NZ_MWPV01000003.1"/>
</dbReference>
<dbReference type="AlphaFoldDB" id="A0A244CPG7"/>
<reference evidence="1 2" key="1">
    <citation type="submission" date="2017-02" db="EMBL/GenBank/DDBJ databases">
        <title>Pseudoalteromonas ulvae TC14 Genome.</title>
        <authorList>
            <person name="Molmeret M."/>
        </authorList>
    </citation>
    <scope>NUCLEOTIDE SEQUENCE [LARGE SCALE GENOMIC DNA]</scope>
    <source>
        <strain evidence="1">TC14</strain>
    </source>
</reference>
<dbReference type="EMBL" id="MWPV01000003">
    <property type="protein sequence ID" value="OUL57468.1"/>
    <property type="molecule type" value="Genomic_DNA"/>
</dbReference>
<dbReference type="OrthoDB" id="5296002at2"/>
<evidence type="ECO:0000313" key="2">
    <source>
        <dbReference type="Proteomes" id="UP000194841"/>
    </source>
</evidence>
<accession>A0A244CPG7</accession>
<evidence type="ECO:0008006" key="3">
    <source>
        <dbReference type="Google" id="ProtNLM"/>
    </source>
</evidence>
<protein>
    <recommendedName>
        <fullName evidence="3">MSHA biogenesis protein MshI</fullName>
    </recommendedName>
</protein>
<proteinExistence type="predicted"/>